<dbReference type="InterPro" id="IPR013578">
    <property type="entry name" value="Peptidase_M16C_assoc"/>
</dbReference>
<dbReference type="InterPro" id="IPR055130">
    <property type="entry name" value="PreP_C"/>
</dbReference>
<dbReference type="PANTHER" id="PTHR43016:SF13">
    <property type="entry name" value="PRESEQUENCE PROTEASE, MITOCHONDRIAL"/>
    <property type="match status" value="1"/>
</dbReference>
<dbReference type="Pfam" id="PF05193">
    <property type="entry name" value="Peptidase_M16_C"/>
    <property type="match status" value="1"/>
</dbReference>
<dbReference type="Proteomes" id="UP000218896">
    <property type="component" value="Unassembled WGS sequence"/>
</dbReference>
<dbReference type="EMBL" id="NSKD01000002">
    <property type="protein sequence ID" value="PAU81319.1"/>
    <property type="molecule type" value="Genomic_DNA"/>
</dbReference>
<dbReference type="GO" id="GO:0046872">
    <property type="term" value="F:metal ion binding"/>
    <property type="evidence" value="ECO:0007669"/>
    <property type="project" value="InterPro"/>
</dbReference>
<dbReference type="InterPro" id="IPR011765">
    <property type="entry name" value="Pept_M16_N"/>
</dbReference>
<evidence type="ECO:0000259" key="1">
    <source>
        <dbReference type="SMART" id="SM01264"/>
    </source>
</evidence>
<dbReference type="FunFam" id="3.30.830.10:FF:000011">
    <property type="entry name" value="Presequence protease, mitochondrial"/>
    <property type="match status" value="1"/>
</dbReference>
<protein>
    <submittedName>
        <fullName evidence="2">Peptidase M16</fullName>
    </submittedName>
</protein>
<keyword evidence="3" id="KW-1185">Reference proteome</keyword>
<dbReference type="OrthoDB" id="9762027at2"/>
<dbReference type="Pfam" id="PF00675">
    <property type="entry name" value="Peptidase_M16"/>
    <property type="match status" value="1"/>
</dbReference>
<dbReference type="AlphaFoldDB" id="A0A2A2F9L1"/>
<dbReference type="RefSeq" id="WP_095617041.1">
    <property type="nucleotide sequence ID" value="NZ_NSKD01000002.1"/>
</dbReference>
<evidence type="ECO:0000313" key="3">
    <source>
        <dbReference type="Proteomes" id="UP000218896"/>
    </source>
</evidence>
<dbReference type="Gene3D" id="3.30.830.10">
    <property type="entry name" value="Metalloenzyme, LuxS/M16 peptidase-like"/>
    <property type="match status" value="4"/>
</dbReference>
<dbReference type="InterPro" id="IPR011249">
    <property type="entry name" value="Metalloenz_LuxS/M16"/>
</dbReference>
<accession>A0A2A2F9L1</accession>
<dbReference type="Pfam" id="PF08367">
    <property type="entry name" value="M16C_assoc"/>
    <property type="match status" value="1"/>
</dbReference>
<dbReference type="InterPro" id="IPR007863">
    <property type="entry name" value="Peptidase_M16_C"/>
</dbReference>
<proteinExistence type="predicted"/>
<comment type="caution">
    <text evidence="2">The sequence shown here is derived from an EMBL/GenBank/DDBJ whole genome shotgun (WGS) entry which is preliminary data.</text>
</comment>
<evidence type="ECO:0000313" key="2">
    <source>
        <dbReference type="EMBL" id="PAU81319.1"/>
    </source>
</evidence>
<dbReference type="GO" id="GO:0006508">
    <property type="term" value="P:proteolysis"/>
    <property type="evidence" value="ECO:0007669"/>
    <property type="project" value="InterPro"/>
</dbReference>
<reference evidence="2 3" key="1">
    <citation type="submission" date="2017-08" db="EMBL/GenBank/DDBJ databases">
        <title>Halovibrio sewagensis sp. nov., isolated from wastewater of high salinity.</title>
        <authorList>
            <person name="Dong X."/>
            <person name="Zhang G."/>
        </authorList>
    </citation>
    <scope>NUCLEOTIDE SEQUENCE [LARGE SCALE GENOMIC DNA]</scope>
    <source>
        <strain evidence="2 3">YL5-2</strain>
    </source>
</reference>
<sequence length="974" mass="108061">MLDQAEPQVHPAFEWVRNHRIETLHLEVEEYRHRATGACHLHLASDNDENVFLVALRTFPMDSTGVAHILEHTALCGSENYPTRDPFFMMIQRSLNTFMNALTSSDWTAYPFASRNRKDFDNLLSVYLDSVFFSNLDPLDFAQEGHRLEFETPDDPSTPLVHRGVVYNEMKGAMSSPVSQLWQTLSKHLFPTTTYHYNSGGEPDHIVDLSYDQLVQFYRRHYHPSNAIFATFGDIPAREHQERFESLALNRFQAAEIDLPVRNEKRYYAPVRVQEHYGVDPDEGTDNRTHVVMGWLLGESFDLEKNLEAELLTAVLLENSASPLLQALETTSLGQAPSPLCGLEDSNREMTFVCGIEGTEPEQVGEVENLILGTLEQVAREGVAHEKLEAIVHQLELQQREISGDGFPYGLQLIMQALSPMVHGGDPVDLLDLEPVLERLRERIRDPEYVPGLIRRLLLDNPHRVRLALAPDTGLNERREQAVRQALDEQKASLTEDEQRTLVEQAQALQARQNQEADDSMLPRVGIEDVPASLKIPEGESDASGRITRYHMGTNGLVYQQLVAPLPDLAPEQRQLLPIYSSMLSEVGAGSDDYLRMQDRISAGSGGISGAATIKGNVDDVQSVRGYFTLGGKALAANSDDLAGLLHDVASAARFDEKERVRELVAQMRARREHSITGSGHALAMGAASHGASPGARLTYELGGLEGIRQLVALDDRLDDSAELDRFCQRLSELHERIHAGGPDFLLIGESSGLEGSEAAVRGHWSLDGDRAEGGFHLDPVSEQVNEGWLTATQVNFCARAFPTVPVEHPDAAPLSVLGVLLRNDNLHRSIREQGGAYGSGAGQDSANGVFRFFSYRDPRLEETLADFDRSLEWLHAGGQTAASVEEAILGVISQLDRPRSPAGEARFAYQSRLFGRTPEQQQRFRERVLAVDLASMQGAAERWLTPDRASTAVVTGHGNRQKLADLGMKVLEI</sequence>
<organism evidence="2 3">
    <name type="scientific">Halovibrio salipaludis</name>
    <dbReference type="NCBI Taxonomy" id="2032626"/>
    <lineage>
        <taxon>Bacteria</taxon>
        <taxon>Pseudomonadati</taxon>
        <taxon>Pseudomonadota</taxon>
        <taxon>Gammaproteobacteria</taxon>
        <taxon>Oceanospirillales</taxon>
        <taxon>Halomonadaceae</taxon>
        <taxon>Halovibrio</taxon>
    </lineage>
</organism>
<dbReference type="Pfam" id="PF22516">
    <property type="entry name" value="PreP_C"/>
    <property type="match status" value="1"/>
</dbReference>
<name>A0A2A2F9L1_9GAMM</name>
<dbReference type="SMART" id="SM01264">
    <property type="entry name" value="M16C_associated"/>
    <property type="match status" value="1"/>
</dbReference>
<dbReference type="SUPFAM" id="SSF63411">
    <property type="entry name" value="LuxS/MPP-like metallohydrolase"/>
    <property type="match status" value="4"/>
</dbReference>
<dbReference type="PANTHER" id="PTHR43016">
    <property type="entry name" value="PRESEQUENCE PROTEASE"/>
    <property type="match status" value="1"/>
</dbReference>
<gene>
    <name evidence="2" type="ORF">CK501_07165</name>
</gene>
<feature type="domain" description="Peptidase M16C associated" evidence="1">
    <location>
        <begin position="469"/>
        <end position="714"/>
    </location>
</feature>